<organism evidence="3 4">
    <name type="scientific">Argiope bruennichi</name>
    <name type="common">Wasp spider</name>
    <name type="synonym">Aranea bruennichi</name>
    <dbReference type="NCBI Taxonomy" id="94029"/>
    <lineage>
        <taxon>Eukaryota</taxon>
        <taxon>Metazoa</taxon>
        <taxon>Ecdysozoa</taxon>
        <taxon>Arthropoda</taxon>
        <taxon>Chelicerata</taxon>
        <taxon>Arachnida</taxon>
        <taxon>Araneae</taxon>
        <taxon>Araneomorphae</taxon>
        <taxon>Entelegynae</taxon>
        <taxon>Araneoidea</taxon>
        <taxon>Araneidae</taxon>
        <taxon>Argiope</taxon>
    </lineage>
</organism>
<protein>
    <submittedName>
        <fullName evidence="3">PiggyBac transposable element-derived protein like</fullName>
    </submittedName>
</protein>
<keyword evidence="4" id="KW-1185">Reference proteome</keyword>
<dbReference type="InterPro" id="IPR029526">
    <property type="entry name" value="PGBD"/>
</dbReference>
<sequence length="181" mass="20396">MDSDSETELLIEMESSDEDFSSSESESDDDSLDRKGTNFHDDYNDYGLSTKSVMTLLHELKGKGYCLSTDNYYTSPELAELLIQSKTDICGTLRSNRKGLPASLKSLSVKKGEIVGFQKGKMCVMKWKDKKTFLMLSTFHNTEMLEVQSKKKSDVKIKPKVVVFYNSSMGGVDRSDQCLSY</sequence>
<accession>A0A8T0FHU6</accession>
<proteinExistence type="predicted"/>
<evidence type="ECO:0000256" key="1">
    <source>
        <dbReference type="SAM" id="MobiDB-lite"/>
    </source>
</evidence>
<evidence type="ECO:0000259" key="2">
    <source>
        <dbReference type="Pfam" id="PF13843"/>
    </source>
</evidence>
<dbReference type="Proteomes" id="UP000807504">
    <property type="component" value="Unassembled WGS sequence"/>
</dbReference>
<evidence type="ECO:0000313" key="3">
    <source>
        <dbReference type="EMBL" id="KAF8789089.1"/>
    </source>
</evidence>
<reference evidence="3" key="2">
    <citation type="submission" date="2020-06" db="EMBL/GenBank/DDBJ databases">
        <authorList>
            <person name="Sheffer M."/>
        </authorList>
    </citation>
    <scope>NUCLEOTIDE SEQUENCE</scope>
</reference>
<feature type="region of interest" description="Disordered" evidence="1">
    <location>
        <begin position="1"/>
        <end position="36"/>
    </location>
</feature>
<reference evidence="3" key="1">
    <citation type="journal article" date="2020" name="bioRxiv">
        <title>Chromosome-level reference genome of the European wasp spider Argiope bruennichi: a resource for studies on range expansion and evolutionary adaptation.</title>
        <authorList>
            <person name="Sheffer M.M."/>
            <person name="Hoppe A."/>
            <person name="Krehenwinkel H."/>
            <person name="Uhl G."/>
            <person name="Kuss A.W."/>
            <person name="Jensen L."/>
            <person name="Jensen C."/>
            <person name="Gillespie R.G."/>
            <person name="Hoff K.J."/>
            <person name="Prost S."/>
        </authorList>
    </citation>
    <scope>NUCLEOTIDE SEQUENCE</scope>
</reference>
<feature type="compositionally biased region" description="Acidic residues" evidence="1">
    <location>
        <begin position="1"/>
        <end position="31"/>
    </location>
</feature>
<dbReference type="PANTHER" id="PTHR46599">
    <property type="entry name" value="PIGGYBAC TRANSPOSABLE ELEMENT-DERIVED PROTEIN 4"/>
    <property type="match status" value="1"/>
</dbReference>
<name>A0A8T0FHU6_ARGBR</name>
<dbReference type="PANTHER" id="PTHR46599:SF3">
    <property type="entry name" value="PIGGYBAC TRANSPOSABLE ELEMENT-DERIVED PROTEIN 4"/>
    <property type="match status" value="1"/>
</dbReference>
<gene>
    <name evidence="3" type="ORF">HNY73_007063</name>
</gene>
<dbReference type="AlphaFoldDB" id="A0A8T0FHU6"/>
<dbReference type="EMBL" id="JABXBU010000012">
    <property type="protein sequence ID" value="KAF8789089.1"/>
    <property type="molecule type" value="Genomic_DNA"/>
</dbReference>
<comment type="caution">
    <text evidence="3">The sequence shown here is derived from an EMBL/GenBank/DDBJ whole genome shotgun (WGS) entry which is preliminary data.</text>
</comment>
<evidence type="ECO:0000313" key="4">
    <source>
        <dbReference type="Proteomes" id="UP000807504"/>
    </source>
</evidence>
<feature type="domain" description="PiggyBac transposable element-derived protein" evidence="2">
    <location>
        <begin position="44"/>
        <end position="179"/>
    </location>
</feature>
<dbReference type="Pfam" id="PF13843">
    <property type="entry name" value="DDE_Tnp_1_7"/>
    <property type="match status" value="1"/>
</dbReference>